<dbReference type="GO" id="GO:0008324">
    <property type="term" value="F:monoatomic cation transmembrane transporter activity"/>
    <property type="evidence" value="ECO:0007669"/>
    <property type="project" value="InterPro"/>
</dbReference>
<feature type="transmembrane region" description="Helical" evidence="7">
    <location>
        <begin position="505"/>
        <end position="526"/>
    </location>
</feature>
<dbReference type="AlphaFoldDB" id="A0A1H0BUA6"/>
<dbReference type="Proteomes" id="UP000199334">
    <property type="component" value="Unassembled WGS sequence"/>
</dbReference>
<feature type="transmembrane region" description="Helical" evidence="7">
    <location>
        <begin position="174"/>
        <end position="194"/>
    </location>
</feature>
<feature type="transmembrane region" description="Helical" evidence="7">
    <location>
        <begin position="56"/>
        <end position="73"/>
    </location>
</feature>
<name>A0A1H0BUA6_9BACI</name>
<reference evidence="9 10" key="1">
    <citation type="submission" date="2016-10" db="EMBL/GenBank/DDBJ databases">
        <authorList>
            <person name="de Groot N.N."/>
        </authorList>
    </citation>
    <scope>NUCLEOTIDE SEQUENCE [LARGE SCALE GENOMIC DNA]</scope>
    <source>
        <strain evidence="9 10">CGMCC 1.3442</strain>
    </source>
</reference>
<feature type="transmembrane region" description="Helical" evidence="7">
    <location>
        <begin position="7"/>
        <end position="24"/>
    </location>
</feature>
<dbReference type="InterPro" id="IPR036721">
    <property type="entry name" value="RCK_C_sf"/>
</dbReference>
<feature type="domain" description="RCK C-terminal" evidence="8">
    <location>
        <begin position="298"/>
        <end position="382"/>
    </location>
</feature>
<dbReference type="InterPro" id="IPR051679">
    <property type="entry name" value="DASS-Related_Transporters"/>
</dbReference>
<feature type="transmembrane region" description="Helical" evidence="7">
    <location>
        <begin position="135"/>
        <end position="154"/>
    </location>
</feature>
<comment type="subcellular location">
    <subcellularLocation>
        <location evidence="1">Membrane</location>
        <topology evidence="1">Multi-pass membrane protein</topology>
    </subcellularLocation>
</comment>
<dbReference type="GO" id="GO:0006813">
    <property type="term" value="P:potassium ion transport"/>
    <property type="evidence" value="ECO:0007669"/>
    <property type="project" value="InterPro"/>
</dbReference>
<keyword evidence="6 7" id="KW-0472">Membrane</keyword>
<keyword evidence="2" id="KW-0813">Transport</keyword>
<feature type="transmembrane region" description="Helical" evidence="7">
    <location>
        <begin position="447"/>
        <end position="467"/>
    </location>
</feature>
<feature type="transmembrane region" description="Helical" evidence="7">
    <location>
        <begin position="402"/>
        <end position="435"/>
    </location>
</feature>
<dbReference type="InterPro" id="IPR004680">
    <property type="entry name" value="Cit_transptr-like_dom"/>
</dbReference>
<evidence type="ECO:0000256" key="5">
    <source>
        <dbReference type="ARBA" id="ARBA00022989"/>
    </source>
</evidence>
<dbReference type="InterPro" id="IPR006037">
    <property type="entry name" value="RCK_C"/>
</dbReference>
<dbReference type="OrthoDB" id="9765532at2"/>
<gene>
    <name evidence="9" type="ORF">SAMN05216498_2389</name>
</gene>
<organism evidence="9 10">
    <name type="scientific">Tenuibacillus multivorans</name>
    <dbReference type="NCBI Taxonomy" id="237069"/>
    <lineage>
        <taxon>Bacteria</taxon>
        <taxon>Bacillati</taxon>
        <taxon>Bacillota</taxon>
        <taxon>Bacilli</taxon>
        <taxon>Bacillales</taxon>
        <taxon>Bacillaceae</taxon>
        <taxon>Tenuibacillus</taxon>
    </lineage>
</organism>
<feature type="transmembrane region" description="Helical" evidence="7">
    <location>
        <begin position="30"/>
        <end position="49"/>
    </location>
</feature>
<dbReference type="PANTHER" id="PTHR43652">
    <property type="entry name" value="BASIC AMINO ACID ANTIPORTER YFCC-RELATED"/>
    <property type="match status" value="1"/>
</dbReference>
<dbReference type="FunFam" id="3.30.70.1450:FF:000009">
    <property type="entry name" value="SLC13 family permease"/>
    <property type="match status" value="1"/>
</dbReference>
<evidence type="ECO:0000256" key="2">
    <source>
        <dbReference type="ARBA" id="ARBA00022448"/>
    </source>
</evidence>
<keyword evidence="5 7" id="KW-1133">Transmembrane helix</keyword>
<proteinExistence type="predicted"/>
<evidence type="ECO:0000256" key="6">
    <source>
        <dbReference type="ARBA" id="ARBA00023136"/>
    </source>
</evidence>
<dbReference type="RefSeq" id="WP_093856809.1">
    <property type="nucleotide sequence ID" value="NZ_BJVZ01000008.1"/>
</dbReference>
<dbReference type="Pfam" id="PF03600">
    <property type="entry name" value="CitMHS"/>
    <property type="match status" value="1"/>
</dbReference>
<feature type="transmembrane region" description="Helical" evidence="7">
    <location>
        <begin position="533"/>
        <end position="551"/>
    </location>
</feature>
<accession>A0A1H0BUA6</accession>
<dbReference type="SUPFAM" id="SSF116726">
    <property type="entry name" value="TrkA C-terminal domain-like"/>
    <property type="match status" value="2"/>
</dbReference>
<evidence type="ECO:0000256" key="1">
    <source>
        <dbReference type="ARBA" id="ARBA00004141"/>
    </source>
</evidence>
<dbReference type="PROSITE" id="PS51202">
    <property type="entry name" value="RCK_C"/>
    <property type="match status" value="2"/>
</dbReference>
<evidence type="ECO:0000256" key="7">
    <source>
        <dbReference type="SAM" id="Phobius"/>
    </source>
</evidence>
<protein>
    <submittedName>
        <fullName evidence="9">Di-and tricarboxylate transporter</fullName>
    </submittedName>
</protein>
<feature type="transmembrane region" description="Helical" evidence="7">
    <location>
        <begin position="93"/>
        <end position="115"/>
    </location>
</feature>
<dbReference type="InterPro" id="IPR031312">
    <property type="entry name" value="Na/sul_symport_CS"/>
</dbReference>
<feature type="domain" description="RCK C-terminal" evidence="8">
    <location>
        <begin position="205"/>
        <end position="290"/>
    </location>
</feature>
<dbReference type="Pfam" id="PF02080">
    <property type="entry name" value="TrkA_C"/>
    <property type="match status" value="2"/>
</dbReference>
<dbReference type="PROSITE" id="PS01271">
    <property type="entry name" value="NA_SULFATE"/>
    <property type="match status" value="1"/>
</dbReference>
<keyword evidence="4" id="KW-0677">Repeat</keyword>
<feature type="transmembrane region" description="Helical" evidence="7">
    <location>
        <begin position="479"/>
        <end position="499"/>
    </location>
</feature>
<evidence type="ECO:0000256" key="4">
    <source>
        <dbReference type="ARBA" id="ARBA00022737"/>
    </source>
</evidence>
<dbReference type="Gene3D" id="3.30.70.1450">
    <property type="entry name" value="Regulator of K+ conductance, C-terminal domain"/>
    <property type="match status" value="2"/>
</dbReference>
<evidence type="ECO:0000256" key="3">
    <source>
        <dbReference type="ARBA" id="ARBA00022692"/>
    </source>
</evidence>
<dbReference type="GO" id="GO:0005886">
    <property type="term" value="C:plasma membrane"/>
    <property type="evidence" value="ECO:0007669"/>
    <property type="project" value="TreeGrafter"/>
</dbReference>
<keyword evidence="3 7" id="KW-0812">Transmembrane</keyword>
<evidence type="ECO:0000313" key="10">
    <source>
        <dbReference type="Proteomes" id="UP000199334"/>
    </source>
</evidence>
<keyword evidence="10" id="KW-1185">Reference proteome</keyword>
<evidence type="ECO:0000259" key="8">
    <source>
        <dbReference type="PROSITE" id="PS51202"/>
    </source>
</evidence>
<feature type="transmembrane region" description="Helical" evidence="7">
    <location>
        <begin position="571"/>
        <end position="591"/>
    </location>
</feature>
<sequence length="592" mass="64501">MTFEMGFVLILIFVMLASLILEVARPEMVMFTALTVLLVTGILTPGEALRGFSNEGMVTLALLFMVAGAIQKHGVIDSIVHKLLRKVNSFQGITMRLFAPIAVFSSFFNNTPLVVALTPVLRNWCEEKGIAPSKLLIPLSYVTILGGTVTLIGTSTNLVVHGMLVERGLGGFSFFQMAVVGVPITVLGLVYIAVVGHRLLPSYKSFTEKVWEDSREYMAELTVRGDFPYLYQTVQEAGLRDLKGLYLIEIIRKKEMVSPVRSTTVIQAGDRLIFTGMISTIAELQRMKGLELETGTDIDPNDLKGGSTQLVEAVVSHESPLCSRSIKQLQFRAKYDAGVVAVHRNHERVERKVGDIVLEPGDTLLLLAGPDFIEKHRVSSDFYVVSELNPPTAFNASPKRGWFALGVLLTMVLLVTLGVLSMLKAMMIAALTLLFTKVIELEEAKKFLHFNIMLLIASAIGIGTAMSKTGLAAWLAERALMLVEPFGVVAVIALVYILTNLFTEVITNVASAVLMVPIGLEVAEVIGVDPMGIAVTIAIAASASFVTPIGYQTNLIVYGPGGYKFTDYFKVGFPLSVLVMVVTVVVVNYILY</sequence>
<dbReference type="EMBL" id="FNIG01000005">
    <property type="protein sequence ID" value="SDN49173.1"/>
    <property type="molecule type" value="Genomic_DNA"/>
</dbReference>
<evidence type="ECO:0000313" key="9">
    <source>
        <dbReference type="EMBL" id="SDN49173.1"/>
    </source>
</evidence>
<dbReference type="PANTHER" id="PTHR43652:SF2">
    <property type="entry name" value="BASIC AMINO ACID ANTIPORTER YFCC-RELATED"/>
    <property type="match status" value="1"/>
</dbReference>
<dbReference type="STRING" id="237069.SAMN05216498_2389"/>